<sequence>MIDFIKIGHWSFIGGLVLAALAAFLQLPYIAIILFILGLIVGFLNIKETENVSLLVAIISLLIIGFVFSQNAQLSRSFPFIEVLLNNLVTFISAAGIVIAIKQILIIGQANKE</sequence>
<accession>A0A1F5S7G3</accession>
<reference evidence="2 3" key="1">
    <citation type="journal article" date="2016" name="Nat. Commun.">
        <title>Thousands of microbial genomes shed light on interconnected biogeochemical processes in an aquifer system.</title>
        <authorList>
            <person name="Anantharaman K."/>
            <person name="Brown C.T."/>
            <person name="Hug L.A."/>
            <person name="Sharon I."/>
            <person name="Castelle C.J."/>
            <person name="Probst A.J."/>
            <person name="Thomas B.C."/>
            <person name="Singh A."/>
            <person name="Wilkins M.J."/>
            <person name="Karaoz U."/>
            <person name="Brodie E.L."/>
            <person name="Williams K.H."/>
            <person name="Hubbard S.S."/>
            <person name="Banfield J.F."/>
        </authorList>
    </citation>
    <scope>NUCLEOTIDE SEQUENCE [LARGE SCALE GENOMIC DNA]</scope>
</reference>
<keyword evidence="1" id="KW-1133">Transmembrane helix</keyword>
<evidence type="ECO:0000256" key="1">
    <source>
        <dbReference type="SAM" id="Phobius"/>
    </source>
</evidence>
<evidence type="ECO:0000313" key="2">
    <source>
        <dbReference type="EMBL" id="OGF22492.1"/>
    </source>
</evidence>
<gene>
    <name evidence="2" type="ORF">A2Y83_05475</name>
</gene>
<proteinExistence type="predicted"/>
<keyword evidence="1" id="KW-0472">Membrane</keyword>
<protein>
    <submittedName>
        <fullName evidence="2">Uncharacterized protein</fullName>
    </submittedName>
</protein>
<comment type="caution">
    <text evidence="2">The sequence shown here is derived from an EMBL/GenBank/DDBJ whole genome shotgun (WGS) entry which is preliminary data.</text>
</comment>
<feature type="transmembrane region" description="Helical" evidence="1">
    <location>
        <begin position="88"/>
        <end position="108"/>
    </location>
</feature>
<name>A0A1F5S7G3_9BACT</name>
<dbReference type="STRING" id="1797985.A2Y83_05475"/>
<keyword evidence="1" id="KW-0812">Transmembrane</keyword>
<dbReference type="Proteomes" id="UP000178323">
    <property type="component" value="Unassembled WGS sequence"/>
</dbReference>
<feature type="transmembrane region" description="Helical" evidence="1">
    <location>
        <begin position="51"/>
        <end position="68"/>
    </location>
</feature>
<organism evidence="2 3">
    <name type="scientific">Candidatus Falkowbacteria bacterium RBG_13_39_14</name>
    <dbReference type="NCBI Taxonomy" id="1797985"/>
    <lineage>
        <taxon>Bacteria</taxon>
        <taxon>Candidatus Falkowiibacteriota</taxon>
    </lineage>
</organism>
<dbReference type="AlphaFoldDB" id="A0A1F5S7G3"/>
<feature type="transmembrane region" description="Helical" evidence="1">
    <location>
        <begin position="12"/>
        <end position="44"/>
    </location>
</feature>
<dbReference type="EMBL" id="MFFS01000024">
    <property type="protein sequence ID" value="OGF22492.1"/>
    <property type="molecule type" value="Genomic_DNA"/>
</dbReference>
<evidence type="ECO:0000313" key="3">
    <source>
        <dbReference type="Proteomes" id="UP000178323"/>
    </source>
</evidence>